<dbReference type="InterPro" id="IPR030395">
    <property type="entry name" value="GP_PDE_dom"/>
</dbReference>
<dbReference type="AlphaFoldDB" id="A0A1W9HRV0"/>
<reference evidence="2 3" key="1">
    <citation type="journal article" date="2017" name="Water Res.">
        <title>Comammox in drinking water systems.</title>
        <authorList>
            <person name="Wang Y."/>
            <person name="Ma L."/>
            <person name="Mao Y."/>
            <person name="Jiang X."/>
            <person name="Xia Y."/>
            <person name="Yu K."/>
            <person name="Li B."/>
            <person name="Zhang T."/>
        </authorList>
    </citation>
    <scope>NUCLEOTIDE SEQUENCE [LARGE SCALE GENOMIC DNA]</scope>
    <source>
        <strain evidence="2">SG_bin8</strain>
    </source>
</reference>
<dbReference type="RefSeq" id="WP_376802800.1">
    <property type="nucleotide sequence ID" value="NZ_DBNB01000035.1"/>
</dbReference>
<dbReference type="SUPFAM" id="SSF51695">
    <property type="entry name" value="PLC-like phosphodiesterases"/>
    <property type="match status" value="1"/>
</dbReference>
<dbReference type="Proteomes" id="UP000192872">
    <property type="component" value="Unassembled WGS sequence"/>
</dbReference>
<dbReference type="Pfam" id="PF03009">
    <property type="entry name" value="GDPD"/>
    <property type="match status" value="1"/>
</dbReference>
<name>A0A1W9HRV0_9HYPH</name>
<dbReference type="GO" id="GO:0006629">
    <property type="term" value="P:lipid metabolic process"/>
    <property type="evidence" value="ECO:0007669"/>
    <property type="project" value="InterPro"/>
</dbReference>
<sequence length="248" mass="26684">MRSTSWLTAQPIAHRGLHARSHGIIENSLEAAQAAIARGFAIECDVQRAACGTAMVFHDFTLDRLTGREGEVSAKSAAELGAMRLGGSEAIIPTLAQFLDVIAAQVPLFIEIKSRFDGAAALVAAVAKALQNYHGPVALMSFDPLAARQVRAHRLRRPVGIVSEVYGDHAEWSSLSAGRKYGLSQIDDAYGSPPDFIAYNVRHLPSPACTTLTAQLGIPLLTWTVRDEAQRLIAATHADQMIFEGFVP</sequence>
<dbReference type="GO" id="GO:0008081">
    <property type="term" value="F:phosphoric diester hydrolase activity"/>
    <property type="evidence" value="ECO:0007669"/>
    <property type="project" value="InterPro"/>
</dbReference>
<dbReference type="PANTHER" id="PTHR46211:SF1">
    <property type="entry name" value="GLYCEROPHOSPHODIESTER PHOSPHODIESTERASE, CYTOPLASMIC"/>
    <property type="match status" value="1"/>
</dbReference>
<dbReference type="PANTHER" id="PTHR46211">
    <property type="entry name" value="GLYCEROPHOSPHORYL DIESTER PHOSPHODIESTERASE"/>
    <property type="match status" value="1"/>
</dbReference>
<dbReference type="EMBL" id="LWDL01000028">
    <property type="protein sequence ID" value="OQW50004.1"/>
    <property type="molecule type" value="Genomic_DNA"/>
</dbReference>
<feature type="domain" description="GP-PDE" evidence="1">
    <location>
        <begin position="9"/>
        <end position="248"/>
    </location>
</feature>
<gene>
    <name evidence="2" type="ORF">A4S15_13635</name>
</gene>
<dbReference type="PROSITE" id="PS51704">
    <property type="entry name" value="GP_PDE"/>
    <property type="match status" value="1"/>
</dbReference>
<accession>A0A1W9HRV0</accession>
<evidence type="ECO:0000313" key="3">
    <source>
        <dbReference type="Proteomes" id="UP000192872"/>
    </source>
</evidence>
<evidence type="ECO:0000313" key="2">
    <source>
        <dbReference type="EMBL" id="OQW50004.1"/>
    </source>
</evidence>
<dbReference type="STRING" id="1827387.A4S15_13635"/>
<comment type="caution">
    <text evidence="2">The sequence shown here is derived from an EMBL/GenBank/DDBJ whole genome shotgun (WGS) entry which is preliminary data.</text>
</comment>
<proteinExistence type="predicted"/>
<protein>
    <recommendedName>
        <fullName evidence="1">GP-PDE domain-containing protein</fullName>
    </recommendedName>
</protein>
<evidence type="ECO:0000259" key="1">
    <source>
        <dbReference type="PROSITE" id="PS51704"/>
    </source>
</evidence>
<dbReference type="Gene3D" id="3.20.20.190">
    <property type="entry name" value="Phosphatidylinositol (PI) phosphodiesterase"/>
    <property type="match status" value="1"/>
</dbReference>
<organism evidence="2 3">
    <name type="scientific">Candidatus Raskinella chloraquaticus</name>
    <dbReference type="NCBI Taxonomy" id="1951219"/>
    <lineage>
        <taxon>Bacteria</taxon>
        <taxon>Pseudomonadati</taxon>
        <taxon>Pseudomonadota</taxon>
        <taxon>Alphaproteobacteria</taxon>
        <taxon>Hyphomicrobiales</taxon>
        <taxon>Phreatobacteraceae</taxon>
        <taxon>Candidatus Raskinella</taxon>
    </lineage>
</organism>
<dbReference type="InterPro" id="IPR017946">
    <property type="entry name" value="PLC-like_Pdiesterase_TIM-brl"/>
</dbReference>